<sequence length="441" mass="45220">MSRVDVAIAGAGPAGLALAILLAQRGVSVRVLEERAQPGTHSRAIGLHPPGLEVLDLAGVGSAAVEAGVRITSGVALNGIPHRGAAAVASMDFGVLPGPHRYVLALPQTTTLALLEKRLDLLDPGALRRGVRVEGFGPGPDGVRVRTRVSGPDTPPDGGPPASPYLTARFLVGADGVRSGTRQALGLPFLGEAHPDRYAMADYPDTTDFGSTAALFLHPEGIVESFPLPGGLRRWVARLADGPGSPRFLRRGNGGGPLRVPVAGSPRDSLGEALPATIARRTGHAVEAAGVVPSVFGTARRSVPRMAAGPVVLIGDAAHEVSPIGGQGMTLGLLDAAQLAGILCAALAQGHGTAHGLWHGTVRQGTAHRTPHDAATQAALERFSARRLDAARTAGRAAHLNMVLGRPLPGPLLRGRNRAIGALVGHGAVHDSVARHFTMQG</sequence>
<dbReference type="EMBL" id="BAABEO010000034">
    <property type="protein sequence ID" value="GAA3702512.1"/>
    <property type="molecule type" value="Genomic_DNA"/>
</dbReference>
<feature type="domain" description="FAD-binding" evidence="3">
    <location>
        <begin position="3"/>
        <end position="352"/>
    </location>
</feature>
<comment type="caution">
    <text evidence="4">The sequence shown here is derived from an EMBL/GenBank/DDBJ whole genome shotgun (WGS) entry which is preliminary data.</text>
</comment>
<dbReference type="Gene3D" id="3.30.70.2450">
    <property type="match status" value="1"/>
</dbReference>
<dbReference type="Pfam" id="PF01494">
    <property type="entry name" value="FAD_binding_3"/>
    <property type="match status" value="1"/>
</dbReference>
<dbReference type="InterPro" id="IPR036188">
    <property type="entry name" value="FAD/NAD-bd_sf"/>
</dbReference>
<proteinExistence type="predicted"/>
<feature type="region of interest" description="Disordered" evidence="2">
    <location>
        <begin position="138"/>
        <end position="163"/>
    </location>
</feature>
<dbReference type="Proteomes" id="UP001500752">
    <property type="component" value="Unassembled WGS sequence"/>
</dbReference>
<dbReference type="PRINTS" id="PR00420">
    <property type="entry name" value="RNGMNOXGNASE"/>
</dbReference>
<dbReference type="PANTHER" id="PTHR43476">
    <property type="entry name" value="3-(3-HYDROXY-PHENYL)PROPIONATE/3-HYDROXYCINNAMIC ACID HYDROXYLASE"/>
    <property type="match status" value="1"/>
</dbReference>
<protein>
    <submittedName>
        <fullName evidence="4">NAD(P)/FAD-dependent oxidoreductase</fullName>
    </submittedName>
</protein>
<keyword evidence="1" id="KW-0560">Oxidoreductase</keyword>
<reference evidence="5" key="1">
    <citation type="journal article" date="2019" name="Int. J. Syst. Evol. Microbiol.">
        <title>The Global Catalogue of Microorganisms (GCM) 10K type strain sequencing project: providing services to taxonomists for standard genome sequencing and annotation.</title>
        <authorList>
            <consortium name="The Broad Institute Genomics Platform"/>
            <consortium name="The Broad Institute Genome Sequencing Center for Infectious Disease"/>
            <person name="Wu L."/>
            <person name="Ma J."/>
        </authorList>
    </citation>
    <scope>NUCLEOTIDE SEQUENCE [LARGE SCALE GENOMIC DNA]</scope>
    <source>
        <strain evidence="5">JCM 30742</strain>
    </source>
</reference>
<evidence type="ECO:0000256" key="1">
    <source>
        <dbReference type="ARBA" id="ARBA00023002"/>
    </source>
</evidence>
<name>A0ABP7DCP8_9MICC</name>
<dbReference type="RefSeq" id="WP_345154261.1">
    <property type="nucleotide sequence ID" value="NZ_BAABEO010000034.1"/>
</dbReference>
<evidence type="ECO:0000313" key="4">
    <source>
        <dbReference type="EMBL" id="GAA3702512.1"/>
    </source>
</evidence>
<dbReference type="InterPro" id="IPR002938">
    <property type="entry name" value="FAD-bd"/>
</dbReference>
<dbReference type="Gene3D" id="3.50.50.60">
    <property type="entry name" value="FAD/NAD(P)-binding domain"/>
    <property type="match status" value="1"/>
</dbReference>
<dbReference type="InterPro" id="IPR050631">
    <property type="entry name" value="PheA/TfdB_FAD_monoxygenase"/>
</dbReference>
<evidence type="ECO:0000313" key="5">
    <source>
        <dbReference type="Proteomes" id="UP001500752"/>
    </source>
</evidence>
<accession>A0ABP7DCP8</accession>
<gene>
    <name evidence="4" type="ORF">GCM10023081_43630</name>
</gene>
<evidence type="ECO:0000256" key="2">
    <source>
        <dbReference type="SAM" id="MobiDB-lite"/>
    </source>
</evidence>
<dbReference type="SUPFAM" id="SSF51905">
    <property type="entry name" value="FAD/NAD(P)-binding domain"/>
    <property type="match status" value="1"/>
</dbReference>
<keyword evidence="5" id="KW-1185">Reference proteome</keyword>
<evidence type="ECO:0000259" key="3">
    <source>
        <dbReference type="Pfam" id="PF01494"/>
    </source>
</evidence>
<organism evidence="4 5">
    <name type="scientific">Arthrobacter ginkgonis</name>
    <dbReference type="NCBI Taxonomy" id="1630594"/>
    <lineage>
        <taxon>Bacteria</taxon>
        <taxon>Bacillati</taxon>
        <taxon>Actinomycetota</taxon>
        <taxon>Actinomycetes</taxon>
        <taxon>Micrococcales</taxon>
        <taxon>Micrococcaceae</taxon>
        <taxon>Arthrobacter</taxon>
    </lineage>
</organism>
<dbReference type="PANTHER" id="PTHR43476:SF3">
    <property type="entry name" value="FAD-BINDING MONOOXYGENASE"/>
    <property type="match status" value="1"/>
</dbReference>
<feature type="compositionally biased region" description="Pro residues" evidence="2">
    <location>
        <begin position="153"/>
        <end position="163"/>
    </location>
</feature>